<proteinExistence type="predicted"/>
<evidence type="ECO:0000313" key="1">
    <source>
        <dbReference type="Proteomes" id="UP000675920"/>
    </source>
</evidence>
<dbReference type="OrthoDB" id="9923925at2"/>
<evidence type="ECO:0000313" key="2">
    <source>
        <dbReference type="RefSeq" id="WP_028310261.1"/>
    </source>
</evidence>
<dbReference type="Proteomes" id="UP000675920">
    <property type="component" value="Unplaced"/>
</dbReference>
<reference evidence="2" key="1">
    <citation type="submission" date="2025-08" db="UniProtKB">
        <authorList>
            <consortium name="RefSeq"/>
        </authorList>
    </citation>
    <scope>IDENTIFICATION</scope>
</reference>
<dbReference type="AlphaFoldDB" id="A0A8B6X166"/>
<sequence>MAPYRQHDGRKSRRGGVRTVLLRELLDKTPLSALELMQPKLAKEIALLWGHPEMARWFERHIYDVEPGTPPIARPVMEDIAFLQTMHLELARLRLIDAKALPDALPALEFRPPRRDR</sequence>
<keyword evidence="1" id="KW-1185">Reference proteome</keyword>
<name>A0A8B6X166_9BURK</name>
<organism evidence="1 2">
    <name type="scientific">Derxia gummosa DSM 723</name>
    <dbReference type="NCBI Taxonomy" id="1121388"/>
    <lineage>
        <taxon>Bacteria</taxon>
        <taxon>Pseudomonadati</taxon>
        <taxon>Pseudomonadota</taxon>
        <taxon>Betaproteobacteria</taxon>
        <taxon>Burkholderiales</taxon>
        <taxon>Alcaligenaceae</taxon>
        <taxon>Derxia</taxon>
    </lineage>
</organism>
<protein>
    <submittedName>
        <fullName evidence="2">Uncharacterized protein</fullName>
    </submittedName>
</protein>
<accession>A0A8B6X166</accession>
<dbReference type="RefSeq" id="WP_028310261.1">
    <property type="nucleotide sequence ID" value="NZ_AXWS01000007.1"/>
</dbReference>